<dbReference type="KEGG" id="vg:55618046"/>
<reference evidence="1 2" key="1">
    <citation type="submission" date="2019-05" db="EMBL/GenBank/DDBJ databases">
        <authorList>
            <person name="Baumgardner C.A."/>
            <person name="Folse N.B."/>
            <person name="Neri L.M."/>
            <person name="Renaud V.D."/>
            <person name="Wallen J.R."/>
            <person name="Bintz B.J."/>
            <person name="Gainey M.D."/>
            <person name="Garlena R.A."/>
            <person name="Russell D.A."/>
            <person name="Pope W.H."/>
            <person name="Jacobs-Sera D."/>
            <person name="Hatfull G.F."/>
        </authorList>
    </citation>
    <scope>NUCLEOTIDE SEQUENCE [LARGE SCALE GENOMIC DNA]</scope>
</reference>
<protein>
    <submittedName>
        <fullName evidence="1">Uncharacterized protein</fullName>
    </submittedName>
</protein>
<organism evidence="1 2">
    <name type="scientific">Microbacterium phage TinyTimothy</name>
    <dbReference type="NCBI Taxonomy" id="2583039"/>
    <lineage>
        <taxon>Viruses</taxon>
        <taxon>Duplodnaviria</taxon>
        <taxon>Heunggongvirae</taxon>
        <taxon>Uroviricota</taxon>
        <taxon>Caudoviricetes</taxon>
        <taxon>Eekayvirinae</taxon>
        <taxon>Tinytimothyvirus</taxon>
        <taxon>Tinytimothyvirus tinytimothy</taxon>
    </lineage>
</organism>
<dbReference type="GeneID" id="55618046"/>
<dbReference type="RefSeq" id="YP_009847649.1">
    <property type="nucleotide sequence ID" value="NC_048777.1"/>
</dbReference>
<accession>A0A4Y6EPS9</accession>
<sequence length="94" mass="10526">MTLQDLLNEGTLKTDAIAEVKIQPLKTKAQIMGHQTYSERPTNYKVKLANGTNFWYRVYATPIGNVSVVYIKAGGRITYCESALEDALNRAEDD</sequence>
<evidence type="ECO:0000313" key="1">
    <source>
        <dbReference type="EMBL" id="QDF16974.1"/>
    </source>
</evidence>
<proteinExistence type="predicted"/>
<keyword evidence="2" id="KW-1185">Reference proteome</keyword>
<dbReference type="EMBL" id="MK878904">
    <property type="protein sequence ID" value="QDF16974.1"/>
    <property type="molecule type" value="Genomic_DNA"/>
</dbReference>
<evidence type="ECO:0000313" key="2">
    <source>
        <dbReference type="Proteomes" id="UP000318861"/>
    </source>
</evidence>
<dbReference type="Proteomes" id="UP000318861">
    <property type="component" value="Segment"/>
</dbReference>
<name>A0A4Y6EPS9_9CAUD</name>
<gene>
    <name evidence="1" type="primary">21</name>
    <name evidence="1" type="ORF">SEA_TINYTIMOTHY_21</name>
</gene>